<dbReference type="EMBL" id="KN847523">
    <property type="protein sequence ID" value="KIV91765.1"/>
    <property type="molecule type" value="Genomic_DNA"/>
</dbReference>
<keyword evidence="2" id="KW-1185">Reference proteome</keyword>
<proteinExistence type="predicted"/>
<name>A0A0D1ZCT7_EXOME</name>
<dbReference type="AlphaFoldDB" id="A0A0D1ZCT7"/>
<protein>
    <submittedName>
        <fullName evidence="1">Uncharacterized protein</fullName>
    </submittedName>
</protein>
<organism evidence="1 2">
    <name type="scientific">Exophiala mesophila</name>
    <name type="common">Black yeast-like fungus</name>
    <dbReference type="NCBI Taxonomy" id="212818"/>
    <lineage>
        <taxon>Eukaryota</taxon>
        <taxon>Fungi</taxon>
        <taxon>Dikarya</taxon>
        <taxon>Ascomycota</taxon>
        <taxon>Pezizomycotina</taxon>
        <taxon>Eurotiomycetes</taxon>
        <taxon>Chaetothyriomycetidae</taxon>
        <taxon>Chaetothyriales</taxon>
        <taxon>Herpotrichiellaceae</taxon>
        <taxon>Exophiala</taxon>
    </lineage>
</organism>
<dbReference type="Proteomes" id="UP000054302">
    <property type="component" value="Unassembled WGS sequence"/>
</dbReference>
<gene>
    <name evidence="1" type="ORF">PV10_06271</name>
</gene>
<dbReference type="RefSeq" id="XP_016223338.1">
    <property type="nucleotide sequence ID" value="XM_016371045.1"/>
</dbReference>
<sequence>MCSHHILADRSRTHESQQMINNAATFPSRPFIIDCASMFHRRNFVFALSCRSILDAWIIGNLFREQNGITCHASLPSIGRSHIITLPWHFHPQVPHLSYA</sequence>
<accession>A0A0D1ZCT7</accession>
<dbReference type="RefSeq" id="XP_016223339.1">
    <property type="nucleotide sequence ID" value="XM_016371046.1"/>
</dbReference>
<evidence type="ECO:0000313" key="2">
    <source>
        <dbReference type="Proteomes" id="UP000054302"/>
    </source>
</evidence>
<evidence type="ECO:0000313" key="1">
    <source>
        <dbReference type="EMBL" id="KIV91764.1"/>
    </source>
</evidence>
<dbReference type="HOGENOM" id="CLU_2306141_0_0_1"/>
<dbReference type="GeneID" id="27324116"/>
<reference evidence="1 2" key="1">
    <citation type="submission" date="2015-01" db="EMBL/GenBank/DDBJ databases">
        <title>The Genome Sequence of Exophiala mesophila CBS40295.</title>
        <authorList>
            <consortium name="The Broad Institute Genomics Platform"/>
            <person name="Cuomo C."/>
            <person name="de Hoog S."/>
            <person name="Gorbushina A."/>
            <person name="Stielow B."/>
            <person name="Teixiera M."/>
            <person name="Abouelleil A."/>
            <person name="Chapman S.B."/>
            <person name="Priest M."/>
            <person name="Young S.K."/>
            <person name="Wortman J."/>
            <person name="Nusbaum C."/>
            <person name="Birren B."/>
        </authorList>
    </citation>
    <scope>NUCLEOTIDE SEQUENCE [LARGE SCALE GENOMIC DNA]</scope>
    <source>
        <strain evidence="1 2">CBS 40295</strain>
    </source>
</reference>
<dbReference type="VEuPathDB" id="FungiDB:PV10_06271"/>
<dbReference type="EMBL" id="KN847523">
    <property type="protein sequence ID" value="KIV91764.1"/>
    <property type="molecule type" value="Genomic_DNA"/>
</dbReference>